<dbReference type="InterPro" id="IPR015943">
    <property type="entry name" value="WD40/YVTN_repeat-like_dom_sf"/>
</dbReference>
<dbReference type="PANTHER" id="PTHR40274:SF3">
    <property type="entry name" value="VIRGINIAMYCIN B LYASE"/>
    <property type="match status" value="1"/>
</dbReference>
<feature type="signal peptide" evidence="1">
    <location>
        <begin position="1"/>
        <end position="28"/>
    </location>
</feature>
<dbReference type="PANTHER" id="PTHR40274">
    <property type="entry name" value="VIRGINIAMYCIN B LYASE"/>
    <property type="match status" value="1"/>
</dbReference>
<reference evidence="2 3" key="1">
    <citation type="submission" date="2020-02" db="EMBL/GenBank/DDBJ databases">
        <title>Genomic and physiological characterization of two novel Nitrospinaceae genera.</title>
        <authorList>
            <person name="Mueller A.J."/>
            <person name="Jung M.-Y."/>
            <person name="Strachan C.R."/>
            <person name="Herbold C.W."/>
            <person name="Kirkegaard R.H."/>
            <person name="Daims H."/>
        </authorList>
    </citation>
    <scope>NUCLEOTIDE SEQUENCE [LARGE SCALE GENOMIC DNA]</scope>
    <source>
        <strain evidence="2">EB</strain>
    </source>
</reference>
<dbReference type="InterPro" id="IPR051344">
    <property type="entry name" value="Vgb"/>
</dbReference>
<dbReference type="GO" id="GO:0016829">
    <property type="term" value="F:lyase activity"/>
    <property type="evidence" value="ECO:0007669"/>
    <property type="project" value="UniProtKB-KW"/>
</dbReference>
<evidence type="ECO:0000256" key="1">
    <source>
        <dbReference type="SAM" id="SignalP"/>
    </source>
</evidence>
<dbReference type="Gene3D" id="2.130.10.10">
    <property type="entry name" value="YVTN repeat-like/Quinoprotein amine dehydrogenase"/>
    <property type="match status" value="2"/>
</dbReference>
<keyword evidence="1" id="KW-0732">Signal</keyword>
<dbReference type="AlphaFoldDB" id="A0A7T0BWF5"/>
<proteinExistence type="predicted"/>
<keyword evidence="2" id="KW-0456">Lyase</keyword>
<dbReference type="KEGG" id="nli:G3M70_10090"/>
<dbReference type="EMBL" id="CP048685">
    <property type="protein sequence ID" value="QPJ62201.1"/>
    <property type="molecule type" value="Genomic_DNA"/>
</dbReference>
<accession>A0A7T0BWF5</accession>
<gene>
    <name evidence="2" type="ORF">G3M70_10090</name>
</gene>
<dbReference type="Proteomes" id="UP000594688">
    <property type="component" value="Chromosome"/>
</dbReference>
<evidence type="ECO:0000313" key="2">
    <source>
        <dbReference type="EMBL" id="QPJ62201.1"/>
    </source>
</evidence>
<organism evidence="2 3">
    <name type="scientific">Candidatus Nitronauta litoralis</name>
    <dbReference type="NCBI Taxonomy" id="2705533"/>
    <lineage>
        <taxon>Bacteria</taxon>
        <taxon>Pseudomonadati</taxon>
        <taxon>Nitrospinota/Tectimicrobiota group</taxon>
        <taxon>Nitrospinota</taxon>
        <taxon>Nitrospinia</taxon>
        <taxon>Nitrospinales</taxon>
        <taxon>Nitrospinaceae</taxon>
        <taxon>Candidatus Nitronauta</taxon>
    </lineage>
</organism>
<sequence>MNPIKSIVIFTVFSMLAGIMLAVETAHAEAVSITEWKVPWDNSRPRDPHVDQKGRVWFCGQKGGFIAYLEPVSGKFKKFDLGQGAGPHNLIVDTAGFIWFAGNRNGYIGKLDPDTGNITKFEMPHKEAQDPHTLVFDRAGDIWFTVQKGNFIGKLFTQSGEVRLVEVPTRNSRPYGIWMDSRNRPWVALFGSNKIASVDPETMKLKEYELPRKDALPRRLVVTSDGMIWYGDYAQGILGRFDPKNEEFSEWPLPGGEGSGPYAMAIDHEDKVWLVETGSMPNRLVGFNTSAKKFVSITEIPESGGSVRHMMFDANKRALWFGEDTNFIGRAFIEKQE</sequence>
<dbReference type="Pfam" id="PF24684">
    <property type="entry name" value="Vgb_lyase"/>
    <property type="match status" value="1"/>
</dbReference>
<protein>
    <submittedName>
        <fullName evidence="2">Lyase</fullName>
    </submittedName>
</protein>
<name>A0A7T0BWF5_9BACT</name>
<dbReference type="SUPFAM" id="SSF101898">
    <property type="entry name" value="NHL repeat"/>
    <property type="match status" value="1"/>
</dbReference>
<feature type="chain" id="PRO_5032387932" evidence="1">
    <location>
        <begin position="29"/>
        <end position="337"/>
    </location>
</feature>
<evidence type="ECO:0000313" key="3">
    <source>
        <dbReference type="Proteomes" id="UP000594688"/>
    </source>
</evidence>